<gene>
    <name evidence="1" type="ORF">GBF38_023085</name>
</gene>
<dbReference type="Proteomes" id="UP000805704">
    <property type="component" value="Chromosome 20"/>
</dbReference>
<name>A0ACB7EZ91_NIBAL</name>
<evidence type="ECO:0000313" key="1">
    <source>
        <dbReference type="EMBL" id="KAG8006988.1"/>
    </source>
</evidence>
<sequence length="1259" mass="144263">MQPEPLDSGYGVVDFNAGSSAAGGNVPHLVYEDVFQYPETPQSSDSASNTAGGYGEADVSRGSSTGYSSTYEPSFPSYPTNVGPKYLSLPRRRSGTPGRIGGHSGQPATYQPRDKISQQPRKTFDTKRVEVNQRVSEPFPSPPPPASYLHQSRDSYARRRELSSKTKYTPEFPPPMPSQVVTNMDNVSKSQDTMSKHEDSWDKLDTEFDHFLLDMKPYVLKHPNKTERQRCATWIKKLCDPATCGSGLIGRKNRNLYARLLLYMLKRGVLELPFTNKPEPGTLKTLPTYMSIYFDEPLTGRPVEHSSAGLPDWVRGELGGYTDESLTFSLLKDRTSSTPNAAHHRRRLYEDRTPSQPVSSSPVKESPRHGARMVDGGLKTDASPDDSDLEARLNSWNLGIENPRYLREKPIPLSPIFKSSFGRNSTLADDQGAQLVQNKETEMKIKVLEAKHQEEKLKMQQRHDADVEKILDRKNGELEEMKSMHRAKQKESEEMIRKLEKKVQSVLRESQVICESKEKQIAELKKMSDQSSDSLKNEWEKKLHAAVTEMEQEKFELQKKHTENIQELLEDTNLRLAKMEAEYNARSQATEQTVHELEQRVKQQSVEVEKGNALRQKVTQEKAQLEISVASIGAELQEANRRIMTLQKEKEQQSVAHKQAMQKLQAKYETDASEVMGEFEKSVAQLKQQLMESEHRRHQEVRDQGIRLQQEKDELQINCEKKVVLTIQSEADKERAEAKRKIAKLEDALREMESQLDRARESQRQQIQQADMALEQFKKQMEKVEEDLIRSKSLRENQAKEFSQQLDSLRQKYEQQMAEQRMQHEQERTRLQQQHSAEKDSLVQERQREVSSLERQARAALQQHQQHTQEWRKRDAQVGVSAKKDFRHFLSDCLNMALSWDAQAFEEKGGRQSTQCEPKMRNLFLSEACDSMISALEAQVSSLCEELQGAHAQHKQQLAEMALIREEEKQRAFLDKEASLDRLRSDMERIRGDLERSHQQEKDTAQEKVGERWEGKDRGTAVFVRKCLDGAQSPNAAQTNSRLKQIEKEYSQKLTKSAQLIAELQTSVCDSKEEAVRLQQAMDKQLQESNARWDEERTTLTHHADQANKALQEKVESLQRQLHSSEKKLLSKELETEEKVTVVRQEYEEKIKGLMPAELRQELEDTITSLKAQVNFLQKRASLLQEDLDACRSRSRYGPIKDQSRRFLSVISTSDSGLLCDNSKGQPGPLVHRILASCLFGMMLVNEVTLHDLSAQRPV</sequence>
<organism evidence="1 2">
    <name type="scientific">Nibea albiflora</name>
    <name type="common">Yellow drum</name>
    <name type="synonym">Corvina albiflora</name>
    <dbReference type="NCBI Taxonomy" id="240163"/>
    <lineage>
        <taxon>Eukaryota</taxon>
        <taxon>Metazoa</taxon>
        <taxon>Chordata</taxon>
        <taxon>Craniata</taxon>
        <taxon>Vertebrata</taxon>
        <taxon>Euteleostomi</taxon>
        <taxon>Actinopterygii</taxon>
        <taxon>Neopterygii</taxon>
        <taxon>Teleostei</taxon>
        <taxon>Neoteleostei</taxon>
        <taxon>Acanthomorphata</taxon>
        <taxon>Eupercaria</taxon>
        <taxon>Sciaenidae</taxon>
        <taxon>Nibea</taxon>
    </lineage>
</organism>
<accession>A0ACB7EZ91</accession>
<evidence type="ECO:0000313" key="2">
    <source>
        <dbReference type="Proteomes" id="UP000805704"/>
    </source>
</evidence>
<protein>
    <submittedName>
        <fullName evidence="1">Uncharacterized protein</fullName>
    </submittedName>
</protein>
<comment type="caution">
    <text evidence="1">The sequence shown here is derived from an EMBL/GenBank/DDBJ whole genome shotgun (WGS) entry which is preliminary data.</text>
</comment>
<reference evidence="1" key="1">
    <citation type="submission" date="2020-04" db="EMBL/GenBank/DDBJ databases">
        <title>A chromosome-scale assembly and high-density genetic map of the yellow drum (Nibea albiflora) genome.</title>
        <authorList>
            <person name="Xu D."/>
            <person name="Zhang W."/>
            <person name="Chen R."/>
            <person name="Tan P."/>
            <person name="Wang L."/>
            <person name="Song H."/>
            <person name="Tian L."/>
            <person name="Zhu Q."/>
            <person name="Wang B."/>
        </authorList>
    </citation>
    <scope>NUCLEOTIDE SEQUENCE</scope>
    <source>
        <strain evidence="1">ZJHYS-2018</strain>
    </source>
</reference>
<dbReference type="EMBL" id="CM024808">
    <property type="protein sequence ID" value="KAG8006988.1"/>
    <property type="molecule type" value="Genomic_DNA"/>
</dbReference>
<keyword evidence="2" id="KW-1185">Reference proteome</keyword>
<proteinExistence type="predicted"/>